<feature type="compositionally biased region" description="Low complexity" evidence="1">
    <location>
        <begin position="19"/>
        <end position="53"/>
    </location>
</feature>
<name>A0A427AMX2_ENSVE</name>
<evidence type="ECO:0000256" key="1">
    <source>
        <dbReference type="SAM" id="MobiDB-lite"/>
    </source>
</evidence>
<dbReference type="EMBL" id="AMZH03001898">
    <property type="protein sequence ID" value="RRT77574.1"/>
    <property type="molecule type" value="Genomic_DNA"/>
</dbReference>
<accession>A0A427AMX2</accession>
<protein>
    <submittedName>
        <fullName evidence="2">Uncharacterized protein</fullName>
    </submittedName>
</protein>
<reference evidence="2 3" key="1">
    <citation type="journal article" date="2014" name="Agronomy (Basel)">
        <title>A Draft Genome Sequence for Ensete ventricosum, the Drought-Tolerant Tree Against Hunger.</title>
        <authorList>
            <person name="Harrison J."/>
            <person name="Moore K.A."/>
            <person name="Paszkiewicz K."/>
            <person name="Jones T."/>
            <person name="Grant M."/>
            <person name="Ambacheew D."/>
            <person name="Muzemil S."/>
            <person name="Studholme D.J."/>
        </authorList>
    </citation>
    <scope>NUCLEOTIDE SEQUENCE [LARGE SCALE GENOMIC DNA]</scope>
</reference>
<evidence type="ECO:0000313" key="3">
    <source>
        <dbReference type="Proteomes" id="UP000287651"/>
    </source>
</evidence>
<feature type="region of interest" description="Disordered" evidence="1">
    <location>
        <begin position="1"/>
        <end position="71"/>
    </location>
</feature>
<dbReference type="AlphaFoldDB" id="A0A427AMX2"/>
<gene>
    <name evidence="2" type="ORF">B296_00005645</name>
</gene>
<sequence>MEPEPPEPRGLCRRREVAAARGRGVEASGSRSRPVRVPSAAASARFGSGSRPSSVRHMTPSPSLRGDAPMV</sequence>
<proteinExistence type="predicted"/>
<organism evidence="2 3">
    <name type="scientific">Ensete ventricosum</name>
    <name type="common">Abyssinian banana</name>
    <name type="synonym">Musa ensete</name>
    <dbReference type="NCBI Taxonomy" id="4639"/>
    <lineage>
        <taxon>Eukaryota</taxon>
        <taxon>Viridiplantae</taxon>
        <taxon>Streptophyta</taxon>
        <taxon>Embryophyta</taxon>
        <taxon>Tracheophyta</taxon>
        <taxon>Spermatophyta</taxon>
        <taxon>Magnoliopsida</taxon>
        <taxon>Liliopsida</taxon>
        <taxon>Zingiberales</taxon>
        <taxon>Musaceae</taxon>
        <taxon>Ensete</taxon>
    </lineage>
</organism>
<evidence type="ECO:0000313" key="2">
    <source>
        <dbReference type="EMBL" id="RRT77574.1"/>
    </source>
</evidence>
<dbReference type="Proteomes" id="UP000287651">
    <property type="component" value="Unassembled WGS sequence"/>
</dbReference>
<comment type="caution">
    <text evidence="2">The sequence shown here is derived from an EMBL/GenBank/DDBJ whole genome shotgun (WGS) entry which is preliminary data.</text>
</comment>